<evidence type="ECO:0000256" key="4">
    <source>
        <dbReference type="ARBA" id="ARBA00023040"/>
    </source>
</evidence>
<keyword evidence="7" id="KW-0807">Transducer</keyword>
<dbReference type="EMBL" id="JAODUO010000208">
    <property type="protein sequence ID" value="KAK2186243.1"/>
    <property type="molecule type" value="Genomic_DNA"/>
</dbReference>
<dbReference type="GO" id="GO:0004930">
    <property type="term" value="F:G protein-coupled receptor activity"/>
    <property type="evidence" value="ECO:0007669"/>
    <property type="project" value="UniProtKB-KW"/>
</dbReference>
<name>A0AAD9UE97_RIDPI</name>
<evidence type="ECO:0000256" key="6">
    <source>
        <dbReference type="ARBA" id="ARBA00023170"/>
    </source>
</evidence>
<dbReference type="GO" id="GO:0005886">
    <property type="term" value="C:plasma membrane"/>
    <property type="evidence" value="ECO:0007669"/>
    <property type="project" value="TreeGrafter"/>
</dbReference>
<comment type="caution">
    <text evidence="10">The sequence shown here is derived from an EMBL/GenBank/DDBJ whole genome shotgun (WGS) entry which is preliminary data.</text>
</comment>
<dbReference type="Gene3D" id="1.20.1070.10">
    <property type="entry name" value="Rhodopsin 7-helix transmembrane proteins"/>
    <property type="match status" value="1"/>
</dbReference>
<evidence type="ECO:0000313" key="11">
    <source>
        <dbReference type="Proteomes" id="UP001209878"/>
    </source>
</evidence>
<dbReference type="Proteomes" id="UP001209878">
    <property type="component" value="Unassembled WGS sequence"/>
</dbReference>
<dbReference type="PROSITE" id="PS50262">
    <property type="entry name" value="G_PROTEIN_RECEP_F1_2"/>
    <property type="match status" value="1"/>
</dbReference>
<feature type="transmembrane region" description="Helical" evidence="8">
    <location>
        <begin position="42"/>
        <end position="66"/>
    </location>
</feature>
<dbReference type="SUPFAM" id="SSF81321">
    <property type="entry name" value="Family A G protein-coupled receptor-like"/>
    <property type="match status" value="1"/>
</dbReference>
<evidence type="ECO:0000256" key="7">
    <source>
        <dbReference type="ARBA" id="ARBA00023224"/>
    </source>
</evidence>
<comment type="subcellular location">
    <subcellularLocation>
        <location evidence="1">Membrane</location>
        <topology evidence="1">Multi-pass membrane protein</topology>
    </subcellularLocation>
</comment>
<keyword evidence="2 8" id="KW-0812">Transmembrane</keyword>
<protein>
    <recommendedName>
        <fullName evidence="9">G-protein coupled receptors family 1 profile domain-containing protein</fullName>
    </recommendedName>
</protein>
<accession>A0AAD9UE97</accession>
<gene>
    <name evidence="10" type="ORF">NP493_209g03000</name>
</gene>
<evidence type="ECO:0000256" key="5">
    <source>
        <dbReference type="ARBA" id="ARBA00023136"/>
    </source>
</evidence>
<reference evidence="10" key="1">
    <citation type="journal article" date="2023" name="Mol. Biol. Evol.">
        <title>Third-Generation Sequencing Reveals the Adaptive Role of the Epigenome in Three Deep-Sea Polychaetes.</title>
        <authorList>
            <person name="Perez M."/>
            <person name="Aroh O."/>
            <person name="Sun Y."/>
            <person name="Lan Y."/>
            <person name="Juniper S.K."/>
            <person name="Young C.R."/>
            <person name="Angers B."/>
            <person name="Qian P.Y."/>
        </authorList>
    </citation>
    <scope>NUCLEOTIDE SEQUENCE</scope>
    <source>
        <strain evidence="10">R07B-5</strain>
    </source>
</reference>
<keyword evidence="6" id="KW-0675">Receptor</keyword>
<keyword evidence="5 8" id="KW-0472">Membrane</keyword>
<keyword evidence="11" id="KW-1185">Reference proteome</keyword>
<evidence type="ECO:0000256" key="2">
    <source>
        <dbReference type="ARBA" id="ARBA00022692"/>
    </source>
</evidence>
<evidence type="ECO:0000259" key="9">
    <source>
        <dbReference type="PROSITE" id="PS50262"/>
    </source>
</evidence>
<feature type="domain" description="G-protein coupled receptors family 1 profile" evidence="9">
    <location>
        <begin position="1"/>
        <end position="63"/>
    </location>
</feature>
<evidence type="ECO:0000256" key="1">
    <source>
        <dbReference type="ARBA" id="ARBA00004141"/>
    </source>
</evidence>
<proteinExistence type="predicted"/>
<evidence type="ECO:0000256" key="3">
    <source>
        <dbReference type="ARBA" id="ARBA00022989"/>
    </source>
</evidence>
<evidence type="ECO:0000256" key="8">
    <source>
        <dbReference type="SAM" id="Phobius"/>
    </source>
</evidence>
<dbReference type="Pfam" id="PF00001">
    <property type="entry name" value="7tm_1"/>
    <property type="match status" value="1"/>
</dbReference>
<sequence>MLAVVVLLFGLCWLPLHVFILLIDFHPELIIYSTPEQEKFFIAIYYCVHWLAMSNSFVNPIVYGFLNESFRVDLKRFLRLCFPCCGCLNTADVRMLGSSMGPVSNDRKLSCSTRMSDSSRKLLSVRLTSLGRVNTRPASPKNNFHRVRSATDAQGRVPSRACL</sequence>
<keyword evidence="3 8" id="KW-1133">Transmembrane helix</keyword>
<dbReference type="PANTHER" id="PTHR45695:SF9">
    <property type="entry name" value="LEUCOKININ RECEPTOR"/>
    <property type="match status" value="1"/>
</dbReference>
<dbReference type="InterPro" id="IPR000276">
    <property type="entry name" value="GPCR_Rhodpsn"/>
</dbReference>
<evidence type="ECO:0000313" key="10">
    <source>
        <dbReference type="EMBL" id="KAK2186243.1"/>
    </source>
</evidence>
<dbReference type="PANTHER" id="PTHR45695">
    <property type="entry name" value="LEUCOKININ RECEPTOR-RELATED"/>
    <property type="match status" value="1"/>
</dbReference>
<dbReference type="AlphaFoldDB" id="A0AAD9UE97"/>
<keyword evidence="4" id="KW-0297">G-protein coupled receptor</keyword>
<organism evidence="10 11">
    <name type="scientific">Ridgeia piscesae</name>
    <name type="common">Tubeworm</name>
    <dbReference type="NCBI Taxonomy" id="27915"/>
    <lineage>
        <taxon>Eukaryota</taxon>
        <taxon>Metazoa</taxon>
        <taxon>Spiralia</taxon>
        <taxon>Lophotrochozoa</taxon>
        <taxon>Annelida</taxon>
        <taxon>Polychaeta</taxon>
        <taxon>Sedentaria</taxon>
        <taxon>Canalipalpata</taxon>
        <taxon>Sabellida</taxon>
        <taxon>Siboglinidae</taxon>
        <taxon>Ridgeia</taxon>
    </lineage>
</organism>
<dbReference type="InterPro" id="IPR017452">
    <property type="entry name" value="GPCR_Rhodpsn_7TM"/>
</dbReference>